<protein>
    <submittedName>
        <fullName evidence="3">Chemotaxis protein CheX</fullName>
    </submittedName>
</protein>
<dbReference type="AlphaFoldDB" id="A0A0M4DG63"/>
<dbReference type="SUPFAM" id="SSF103039">
    <property type="entry name" value="CheC-like"/>
    <property type="match status" value="1"/>
</dbReference>
<dbReference type="STRING" id="1603606.DSOUD_1026"/>
<evidence type="ECO:0000256" key="1">
    <source>
        <dbReference type="ARBA" id="ARBA00022500"/>
    </source>
</evidence>
<dbReference type="OrthoDB" id="5614404at2"/>
<dbReference type="InterPro" id="IPR028976">
    <property type="entry name" value="CheC-like_sf"/>
</dbReference>
<dbReference type="KEGG" id="des:DSOUD_1026"/>
<evidence type="ECO:0000259" key="2">
    <source>
        <dbReference type="Pfam" id="PF13690"/>
    </source>
</evidence>
<name>A0A0M4DG63_9BACT</name>
<dbReference type="Pfam" id="PF13690">
    <property type="entry name" value="CheX"/>
    <property type="match status" value="1"/>
</dbReference>
<evidence type="ECO:0000313" key="3">
    <source>
        <dbReference type="EMBL" id="ALC15812.1"/>
    </source>
</evidence>
<gene>
    <name evidence="3" type="primary">cheX</name>
    <name evidence="3" type="ORF">DSOUD_1026</name>
</gene>
<organism evidence="3 4">
    <name type="scientific">Desulfuromonas soudanensis</name>
    <dbReference type="NCBI Taxonomy" id="1603606"/>
    <lineage>
        <taxon>Bacteria</taxon>
        <taxon>Pseudomonadati</taxon>
        <taxon>Thermodesulfobacteriota</taxon>
        <taxon>Desulfuromonadia</taxon>
        <taxon>Desulfuromonadales</taxon>
        <taxon>Desulfuromonadaceae</taxon>
        <taxon>Desulfuromonas</taxon>
    </lineage>
</organism>
<dbReference type="PATRIC" id="fig|1603606.3.peg.1127"/>
<dbReference type="Gene3D" id="3.40.1550.10">
    <property type="entry name" value="CheC-like"/>
    <property type="match status" value="1"/>
</dbReference>
<dbReference type="InterPro" id="IPR037257">
    <property type="entry name" value="T2SS_E_N_sf"/>
</dbReference>
<dbReference type="EMBL" id="CP010802">
    <property type="protein sequence ID" value="ALC15812.1"/>
    <property type="molecule type" value="Genomic_DNA"/>
</dbReference>
<keyword evidence="1" id="KW-0145">Chemotaxis</keyword>
<keyword evidence="4" id="KW-1185">Reference proteome</keyword>
<dbReference type="SUPFAM" id="SSF160246">
    <property type="entry name" value="EspE N-terminal domain-like"/>
    <property type="match status" value="1"/>
</dbReference>
<evidence type="ECO:0000313" key="4">
    <source>
        <dbReference type="Proteomes" id="UP000057158"/>
    </source>
</evidence>
<dbReference type="InterPro" id="IPR028051">
    <property type="entry name" value="CheX-like_dom"/>
</dbReference>
<feature type="domain" description="Chemotaxis phosphatase CheX-like" evidence="2">
    <location>
        <begin position="176"/>
        <end position="271"/>
    </location>
</feature>
<proteinExistence type="predicted"/>
<dbReference type="RefSeq" id="WP_053549978.1">
    <property type="nucleotide sequence ID" value="NZ_CP010802.1"/>
</dbReference>
<dbReference type="Proteomes" id="UP000057158">
    <property type="component" value="Chromosome"/>
</dbReference>
<accession>A0A0M4DG63</accession>
<reference evidence="3 4" key="1">
    <citation type="submission" date="2015-07" db="EMBL/GenBank/DDBJ databases">
        <title>Isolation and Genomic Characterization of a Novel Halophilic Metal-Reducing Deltaproteobacterium from the Deep Subsurface.</title>
        <authorList>
            <person name="Badalamenti J.P."/>
            <person name="Summers Z.M."/>
            <person name="Gralnick J.A."/>
            <person name="Bond D.R."/>
        </authorList>
    </citation>
    <scope>NUCLEOTIDE SEQUENCE [LARGE SCALE GENOMIC DNA]</scope>
    <source>
        <strain evidence="3 4">WTL</strain>
    </source>
</reference>
<sequence length="287" mass="31804">MAVKFFGQFLVERGVVSRETLRKALELQGSVNLKAGEIAVKMRHLNDSDVLRIHEAQRSEDLRFGEIAVRLGLLDEMQKKEILTWQRNHHLYIGEAIRRICGLGEEDLERLLQEFRMDQAPCAREGSRLPQVVAEPQLWEMTADLTGKLLRRIADLPTRPGPCRIVDSLAGSEVRASMTFTGPASGRYLLSVSPATHNSIARAILKKDDLSGETVEILDEALRGFLGTILGNLRAKSAEKGRLMEISPPSVSRLQAGIAVPPGHMGLLFPFHRGDGDLIELALFIGQ</sequence>
<dbReference type="GO" id="GO:0006935">
    <property type="term" value="P:chemotaxis"/>
    <property type="evidence" value="ECO:0007669"/>
    <property type="project" value="UniProtKB-KW"/>
</dbReference>